<evidence type="ECO:0000256" key="2">
    <source>
        <dbReference type="ARBA" id="ARBA00022737"/>
    </source>
</evidence>
<dbReference type="InterPro" id="IPR001611">
    <property type="entry name" value="Leu-rich_rpt"/>
</dbReference>
<dbReference type="Proteomes" id="UP001642409">
    <property type="component" value="Unassembled WGS sequence"/>
</dbReference>
<accession>A0ABP1HM34</accession>
<keyword evidence="2" id="KW-0677">Repeat</keyword>
<protein>
    <submittedName>
        <fullName evidence="3">Uncharacterized protein</fullName>
    </submittedName>
</protein>
<dbReference type="EMBL" id="CAXDID020000036">
    <property type="protein sequence ID" value="CAL5997525.1"/>
    <property type="molecule type" value="Genomic_DNA"/>
</dbReference>
<dbReference type="SUPFAM" id="SSF52058">
    <property type="entry name" value="L domain-like"/>
    <property type="match status" value="1"/>
</dbReference>
<gene>
    <name evidence="3" type="ORF">HINF_LOCUS15291</name>
</gene>
<evidence type="ECO:0000256" key="1">
    <source>
        <dbReference type="ARBA" id="ARBA00022614"/>
    </source>
</evidence>
<keyword evidence="1" id="KW-0433">Leucine-rich repeat</keyword>
<keyword evidence="4" id="KW-1185">Reference proteome</keyword>
<reference evidence="3 4" key="1">
    <citation type="submission" date="2024-07" db="EMBL/GenBank/DDBJ databases">
        <authorList>
            <person name="Akdeniz Z."/>
        </authorList>
    </citation>
    <scope>NUCLEOTIDE SEQUENCE [LARGE SCALE GENOMIC DNA]</scope>
</reference>
<organism evidence="3 4">
    <name type="scientific">Hexamita inflata</name>
    <dbReference type="NCBI Taxonomy" id="28002"/>
    <lineage>
        <taxon>Eukaryota</taxon>
        <taxon>Metamonada</taxon>
        <taxon>Diplomonadida</taxon>
        <taxon>Hexamitidae</taxon>
        <taxon>Hexamitinae</taxon>
        <taxon>Hexamita</taxon>
    </lineage>
</organism>
<proteinExistence type="predicted"/>
<dbReference type="PANTHER" id="PTHR46652">
    <property type="entry name" value="LEUCINE-RICH REPEAT AND IQ DOMAIN-CONTAINING PROTEIN 1-RELATED"/>
    <property type="match status" value="1"/>
</dbReference>
<evidence type="ECO:0000313" key="3">
    <source>
        <dbReference type="EMBL" id="CAL5997525.1"/>
    </source>
</evidence>
<dbReference type="InterPro" id="IPR050836">
    <property type="entry name" value="SDS22/Internalin_LRR"/>
</dbReference>
<name>A0ABP1HM34_9EUKA</name>
<dbReference type="InterPro" id="IPR003591">
    <property type="entry name" value="Leu-rich_rpt_typical-subtyp"/>
</dbReference>
<dbReference type="InterPro" id="IPR032675">
    <property type="entry name" value="LRR_dom_sf"/>
</dbReference>
<evidence type="ECO:0000313" key="4">
    <source>
        <dbReference type="Proteomes" id="UP001642409"/>
    </source>
</evidence>
<dbReference type="SMART" id="SM00365">
    <property type="entry name" value="LRR_SD22"/>
    <property type="match status" value="5"/>
</dbReference>
<dbReference type="PANTHER" id="PTHR46652:SF3">
    <property type="entry name" value="LEUCINE-RICH REPEAT-CONTAINING PROTEIN 9"/>
    <property type="match status" value="1"/>
</dbReference>
<sequence length="412" mass="47625">MKHNQIIRSKKDLLKHFGSSRKLEIVNLEQVERFLEMNVPPEVWEDASNRNLLSFSQEFIKQTTEFGFNNREKEHIYLVSFLTNLTELSLCDNNISDISSISKLKNLNNLNLSINIIEDISALQSLTDLNHLNLQVNKLTSYTLALPNLVELLLDSNKLKDISGVQHSPKLERLYLSLTESADLRTIPCQLFGLKELYLSKNNLTEISHLSNFLDLQILSLHDNNQLQHIVPLKFCAQLTELTISATSISDIWPIQFMKQLKTLYMAQTQIDDLHPLQHLYKLQNISAPYSGIIDVSPLSKLTQLNFLSFSFNKITNAETLKHHQNFSKYSLQGQKVPTTDELKFYNKILSVHKSHKKIRNIMYYKNIQQSRASLASKKIYVSTMLNNQIMMINKEVDLLVQFIQNQNTYLD</sequence>
<dbReference type="InterPro" id="IPR025875">
    <property type="entry name" value="Leu-rich_rpt_4"/>
</dbReference>
<dbReference type="Pfam" id="PF12799">
    <property type="entry name" value="LRR_4"/>
    <property type="match status" value="1"/>
</dbReference>
<dbReference type="SMART" id="SM00369">
    <property type="entry name" value="LRR_TYP"/>
    <property type="match status" value="3"/>
</dbReference>
<dbReference type="PROSITE" id="PS51450">
    <property type="entry name" value="LRR"/>
    <property type="match status" value="4"/>
</dbReference>
<comment type="caution">
    <text evidence="3">The sequence shown here is derived from an EMBL/GenBank/DDBJ whole genome shotgun (WGS) entry which is preliminary data.</text>
</comment>
<dbReference type="Gene3D" id="3.80.10.10">
    <property type="entry name" value="Ribonuclease Inhibitor"/>
    <property type="match status" value="2"/>
</dbReference>